<evidence type="ECO:0000313" key="2">
    <source>
        <dbReference type="Proteomes" id="UP000001877"/>
    </source>
</evidence>
<dbReference type="Proteomes" id="UP000001877">
    <property type="component" value="Chromosome"/>
</dbReference>
<dbReference type="AlphaFoldDB" id="C0ZB43"/>
<sequence>MVTKDVVVGDDWLQVVSLVDVDWLGGAVQELVDEDRGCVVAKELVDEGLHSMAGILDSVSYNLVDS</sequence>
<organism evidence="1 2">
    <name type="scientific">Brevibacillus brevis (strain 47 / JCM 6285 / NBRC 100599)</name>
    <dbReference type="NCBI Taxonomy" id="358681"/>
    <lineage>
        <taxon>Bacteria</taxon>
        <taxon>Bacillati</taxon>
        <taxon>Bacillota</taxon>
        <taxon>Bacilli</taxon>
        <taxon>Bacillales</taxon>
        <taxon>Paenibacillaceae</taxon>
        <taxon>Brevibacillus</taxon>
    </lineage>
</organism>
<proteinExistence type="predicted"/>
<name>C0ZB43_BREBN</name>
<keyword evidence="2" id="KW-1185">Reference proteome</keyword>
<accession>C0ZB43</accession>
<dbReference type="KEGG" id="bbe:BBR47_20250"/>
<evidence type="ECO:0000313" key="1">
    <source>
        <dbReference type="EMBL" id="BAH43002.1"/>
    </source>
</evidence>
<reference evidence="1 2" key="1">
    <citation type="submission" date="2005-03" db="EMBL/GenBank/DDBJ databases">
        <title>Brevibacillus brevis strain 47, complete genome.</title>
        <authorList>
            <person name="Hosoyama A."/>
            <person name="Yamada R."/>
            <person name="Hongo Y."/>
            <person name="Terui Y."/>
            <person name="Ankai A."/>
            <person name="Masuyama W."/>
            <person name="Sekiguchi M."/>
            <person name="Takeda T."/>
            <person name="Asano K."/>
            <person name="Ohji S."/>
            <person name="Ichikawa N."/>
            <person name="Narita S."/>
            <person name="Aoki N."/>
            <person name="Miura H."/>
            <person name="Matsushita S."/>
            <person name="Sekigawa T."/>
            <person name="Yamagata H."/>
            <person name="Yoshikawa H."/>
            <person name="Udaka S."/>
            <person name="Tanikawa S."/>
            <person name="Fujita N."/>
        </authorList>
    </citation>
    <scope>NUCLEOTIDE SEQUENCE [LARGE SCALE GENOMIC DNA]</scope>
    <source>
        <strain evidence="2">47 / JCM 6285 / NBRC 100599</strain>
    </source>
</reference>
<protein>
    <submittedName>
        <fullName evidence="1">Uncharacterized protein</fullName>
    </submittedName>
</protein>
<gene>
    <name evidence="1" type="ordered locus">BBR47_20250</name>
</gene>
<dbReference type="RefSeq" id="WP_012685735.1">
    <property type="nucleotide sequence ID" value="NC_012491.1"/>
</dbReference>
<dbReference type="HOGENOM" id="CLU_2822628_0_0_9"/>
<dbReference type="EMBL" id="AP008955">
    <property type="protein sequence ID" value="BAH43002.1"/>
    <property type="molecule type" value="Genomic_DNA"/>
</dbReference>